<proteinExistence type="predicted"/>
<feature type="compositionally biased region" description="Basic and acidic residues" evidence="1">
    <location>
        <begin position="340"/>
        <end position="361"/>
    </location>
</feature>
<feature type="compositionally biased region" description="Basic and acidic residues" evidence="1">
    <location>
        <begin position="77"/>
        <end position="86"/>
    </location>
</feature>
<dbReference type="STRING" id="698492.A0A0E9NGV0"/>
<feature type="region of interest" description="Disordered" evidence="1">
    <location>
        <begin position="109"/>
        <end position="207"/>
    </location>
</feature>
<feature type="compositionally biased region" description="Basic and acidic residues" evidence="1">
    <location>
        <begin position="119"/>
        <end position="138"/>
    </location>
</feature>
<dbReference type="AlphaFoldDB" id="A0A0E9NGV0"/>
<evidence type="ECO:0000256" key="1">
    <source>
        <dbReference type="SAM" id="MobiDB-lite"/>
    </source>
</evidence>
<evidence type="ECO:0000313" key="4">
    <source>
        <dbReference type="Proteomes" id="UP000033140"/>
    </source>
</evidence>
<dbReference type="OMA" id="FHNERAG"/>
<feature type="compositionally biased region" description="Low complexity" evidence="1">
    <location>
        <begin position="224"/>
        <end position="234"/>
    </location>
</feature>
<dbReference type="InterPro" id="IPR033194">
    <property type="entry name" value="MFAP1"/>
</dbReference>
<feature type="compositionally biased region" description="Acidic residues" evidence="1">
    <location>
        <begin position="153"/>
        <end position="172"/>
    </location>
</feature>
<dbReference type="Pfam" id="PF06991">
    <property type="entry name" value="MFAP1"/>
    <property type="match status" value="1"/>
</dbReference>
<feature type="region of interest" description="Disordered" evidence="1">
    <location>
        <begin position="1"/>
        <end position="20"/>
    </location>
</feature>
<feature type="compositionally biased region" description="Acidic residues" evidence="1">
    <location>
        <begin position="235"/>
        <end position="245"/>
    </location>
</feature>
<name>A0A0E9NGV0_SAICN</name>
<comment type="caution">
    <text evidence="3">The sequence shown here is derived from an EMBL/GenBank/DDBJ whole genome shotgun (WGS) entry which is preliminary data.</text>
</comment>
<feature type="compositionally biased region" description="Basic and acidic residues" evidence="1">
    <location>
        <begin position="272"/>
        <end position="283"/>
    </location>
</feature>
<feature type="compositionally biased region" description="Acidic residues" evidence="1">
    <location>
        <begin position="58"/>
        <end position="73"/>
    </location>
</feature>
<dbReference type="EMBL" id="BACD03000020">
    <property type="protein sequence ID" value="GAO49112.1"/>
    <property type="molecule type" value="Genomic_DNA"/>
</dbReference>
<feature type="region of interest" description="Disordered" evidence="1">
    <location>
        <begin position="26"/>
        <end position="93"/>
    </location>
</feature>
<feature type="compositionally biased region" description="Basic and acidic residues" evidence="1">
    <location>
        <begin position="388"/>
        <end position="401"/>
    </location>
</feature>
<feature type="region of interest" description="Disordered" evidence="1">
    <location>
        <begin position="272"/>
        <end position="296"/>
    </location>
</feature>
<dbReference type="Proteomes" id="UP000033140">
    <property type="component" value="Unassembled WGS sequence"/>
</dbReference>
<evidence type="ECO:0000313" key="3">
    <source>
        <dbReference type="EMBL" id="GAO49112.1"/>
    </source>
</evidence>
<feature type="region of interest" description="Disordered" evidence="1">
    <location>
        <begin position="334"/>
        <end position="401"/>
    </location>
</feature>
<dbReference type="InterPro" id="IPR009730">
    <property type="entry name" value="MFAP1_C"/>
</dbReference>
<accession>A0A0E9NGV0</accession>
<feature type="region of interest" description="Disordered" evidence="1">
    <location>
        <begin position="224"/>
        <end position="245"/>
    </location>
</feature>
<reference evidence="3 4" key="2">
    <citation type="journal article" date="2014" name="J. Gen. Appl. Microbiol.">
        <title>The early diverging ascomycetous budding yeast Saitoella complicata has three histone deacetylases belonging to the Clr6, Hos2, and Rpd3 lineages.</title>
        <authorList>
            <person name="Nishida H."/>
            <person name="Matsumoto T."/>
            <person name="Kondo S."/>
            <person name="Hamamoto M."/>
            <person name="Yoshikawa H."/>
        </authorList>
    </citation>
    <scope>NUCLEOTIDE SEQUENCE [LARGE SCALE GENOMIC DNA]</scope>
    <source>
        <strain evidence="3 4">NRRL Y-17804</strain>
    </source>
</reference>
<gene>
    <name evidence="3" type="ORF">G7K_3270-t1</name>
</gene>
<reference evidence="3 4" key="1">
    <citation type="journal article" date="2011" name="J. Gen. Appl. Microbiol.">
        <title>Draft genome sequencing of the enigmatic yeast Saitoella complicata.</title>
        <authorList>
            <person name="Nishida H."/>
            <person name="Hamamoto M."/>
            <person name="Sugiyama J."/>
        </authorList>
    </citation>
    <scope>NUCLEOTIDE SEQUENCE [LARGE SCALE GENOMIC DNA]</scope>
    <source>
        <strain evidence="3 4">NRRL Y-17804</strain>
    </source>
</reference>
<protein>
    <recommendedName>
        <fullName evidence="2">Micro-fibrillar-associated protein 1 C-terminal domain-containing protein</fullName>
    </recommendedName>
</protein>
<sequence>MKASNKDCDSSSTSWTLRGEGAVVSALTSKYPHTPRLTAQPVRPSRYRAGQAPAEESSSSDDEEEDEEAEDAAGEPGLRDEIDNEQRGLSTAMHTIAAMRSVALATMHEDQPSLGNIDLDARFEADRRKEEEERKRDEEEAAQEIIGILQERSEEDSSEYETDSEGEEESEEEAPRMLLKPTFVPKNKRSEVKAEEPDPEATEAKRKALSIALAEEQLKRDAAEAAAALNASEGAEVDDTDDLDPERERAEWKIRELGRIKRDREELIAREKEREEVERRRNMDEEERLSEDTEYVRAQREAKLAQRAEEAGVAGGRFWHKGAYYQDADILKRAAVGPVEDERRNRDALPEYLKRNREAGKKGSTRHSTLKEQDTSKDSLWGGKRGLGGREEGRDVKRARN</sequence>
<reference evidence="3 4" key="3">
    <citation type="journal article" date="2015" name="Genome Announc.">
        <title>Draft Genome Sequence of the Archiascomycetous Yeast Saitoella complicata.</title>
        <authorList>
            <person name="Yamauchi K."/>
            <person name="Kondo S."/>
            <person name="Hamamoto M."/>
            <person name="Takahashi Y."/>
            <person name="Ogura Y."/>
            <person name="Hayashi T."/>
            <person name="Nishida H."/>
        </authorList>
    </citation>
    <scope>NUCLEOTIDE SEQUENCE [LARGE SCALE GENOMIC DNA]</scope>
    <source>
        <strain evidence="3 4">NRRL Y-17804</strain>
    </source>
</reference>
<organism evidence="3 4">
    <name type="scientific">Saitoella complicata (strain BCRC 22490 / CBS 7301 / JCM 7358 / NBRC 10748 / NRRL Y-17804)</name>
    <dbReference type="NCBI Taxonomy" id="698492"/>
    <lineage>
        <taxon>Eukaryota</taxon>
        <taxon>Fungi</taxon>
        <taxon>Dikarya</taxon>
        <taxon>Ascomycota</taxon>
        <taxon>Taphrinomycotina</taxon>
        <taxon>Taphrinomycotina incertae sedis</taxon>
        <taxon>Saitoella</taxon>
    </lineage>
</organism>
<feature type="compositionally biased region" description="Basic and acidic residues" evidence="1">
    <location>
        <begin position="188"/>
        <end position="206"/>
    </location>
</feature>
<keyword evidence="4" id="KW-1185">Reference proteome</keyword>
<evidence type="ECO:0000259" key="2">
    <source>
        <dbReference type="Pfam" id="PF06991"/>
    </source>
</evidence>
<dbReference type="PANTHER" id="PTHR15327">
    <property type="entry name" value="MICROFIBRIL-ASSOCIATED PROTEIN"/>
    <property type="match status" value="1"/>
</dbReference>
<feature type="domain" description="Micro-fibrillar-associated protein 1 C-terminal" evidence="2">
    <location>
        <begin position="169"/>
        <end position="375"/>
    </location>
</feature>